<dbReference type="SUPFAM" id="SSF52833">
    <property type="entry name" value="Thioredoxin-like"/>
    <property type="match status" value="1"/>
</dbReference>
<feature type="domain" description="Thioredoxin-like fold" evidence="2">
    <location>
        <begin position="45"/>
        <end position="114"/>
    </location>
</feature>
<dbReference type="InterPro" id="IPR036249">
    <property type="entry name" value="Thioredoxin-like_sf"/>
</dbReference>
<reference evidence="3" key="1">
    <citation type="journal article" date="2014" name="Front. Microbiol.">
        <title>High frequency of phylogenetically diverse reductive dehalogenase-homologous genes in deep subseafloor sedimentary metagenomes.</title>
        <authorList>
            <person name="Kawai M."/>
            <person name="Futagami T."/>
            <person name="Toyoda A."/>
            <person name="Takaki Y."/>
            <person name="Nishi S."/>
            <person name="Hori S."/>
            <person name="Arai W."/>
            <person name="Tsubouchi T."/>
            <person name="Morono Y."/>
            <person name="Uchiyama I."/>
            <person name="Ito T."/>
            <person name="Fujiyama A."/>
            <person name="Inagaki F."/>
            <person name="Takami H."/>
        </authorList>
    </citation>
    <scope>NUCLEOTIDE SEQUENCE</scope>
    <source>
        <strain evidence="3">Expedition CK06-06</strain>
    </source>
</reference>
<proteinExistence type="predicted"/>
<evidence type="ECO:0000259" key="2">
    <source>
        <dbReference type="Pfam" id="PF13192"/>
    </source>
</evidence>
<dbReference type="Gene3D" id="3.40.30.10">
    <property type="entry name" value="Glutaredoxin"/>
    <property type="match status" value="1"/>
</dbReference>
<keyword evidence="1" id="KW-0472">Membrane</keyword>
<protein>
    <recommendedName>
        <fullName evidence="2">Thioredoxin-like fold domain-containing protein</fullName>
    </recommendedName>
</protein>
<dbReference type="AlphaFoldDB" id="X0SXJ2"/>
<sequence>MEKNTIVLLILIVIVIASISLIYYIKANGNHDEQIMQCIGQNSKMIISPTCSACAYQRNILKENLENYENYFEIINIAEHPELLKQYNLKGVPTWIINEQTYAGVRSIEQLKELTEC</sequence>
<evidence type="ECO:0000256" key="1">
    <source>
        <dbReference type="SAM" id="Phobius"/>
    </source>
</evidence>
<dbReference type="EMBL" id="BARS01008978">
    <property type="protein sequence ID" value="GAF68505.1"/>
    <property type="molecule type" value="Genomic_DNA"/>
</dbReference>
<keyword evidence="1" id="KW-0812">Transmembrane</keyword>
<feature type="transmembrane region" description="Helical" evidence="1">
    <location>
        <begin position="6"/>
        <end position="25"/>
    </location>
</feature>
<keyword evidence="1" id="KW-1133">Transmembrane helix</keyword>
<name>X0SXJ2_9ZZZZ</name>
<dbReference type="InterPro" id="IPR012336">
    <property type="entry name" value="Thioredoxin-like_fold"/>
</dbReference>
<dbReference type="Pfam" id="PF13192">
    <property type="entry name" value="Thioredoxin_3"/>
    <property type="match status" value="1"/>
</dbReference>
<evidence type="ECO:0000313" key="3">
    <source>
        <dbReference type="EMBL" id="GAF68505.1"/>
    </source>
</evidence>
<organism evidence="3">
    <name type="scientific">marine sediment metagenome</name>
    <dbReference type="NCBI Taxonomy" id="412755"/>
    <lineage>
        <taxon>unclassified sequences</taxon>
        <taxon>metagenomes</taxon>
        <taxon>ecological metagenomes</taxon>
    </lineage>
</organism>
<accession>X0SXJ2</accession>
<comment type="caution">
    <text evidence="3">The sequence shown here is derived from an EMBL/GenBank/DDBJ whole genome shotgun (WGS) entry which is preliminary data.</text>
</comment>
<gene>
    <name evidence="3" type="ORF">S01H1_16998</name>
</gene>